<accession>A0A6N3T7L3</accession>
<protein>
    <submittedName>
        <fullName evidence="2">Uncharacterized protein</fullName>
    </submittedName>
</protein>
<dbReference type="AlphaFoldDB" id="A0A6N3T7L3"/>
<organism evidence="2 4">
    <name type="scientific">Acetobacter indonesiensis</name>
    <dbReference type="NCBI Taxonomy" id="104101"/>
    <lineage>
        <taxon>Bacteria</taxon>
        <taxon>Pseudomonadati</taxon>
        <taxon>Pseudomonadota</taxon>
        <taxon>Alphaproteobacteria</taxon>
        <taxon>Acetobacterales</taxon>
        <taxon>Acetobacteraceae</taxon>
        <taxon>Acetobacter</taxon>
    </lineage>
</organism>
<name>A0A6N3T7L3_9PROT</name>
<proteinExistence type="predicted"/>
<dbReference type="Proteomes" id="UP000032673">
    <property type="component" value="Unassembled WGS sequence"/>
</dbReference>
<sequence length="106" mass="11895">MNDNQTTPNDTLDYTNLRIALVANSNMWTCRTLSLIRAISGTQIDIRSETLLEDLEGNAPGHLEIGQFLEALLIWFSGERDQALEQLALIASEPRRLIENITSLEP</sequence>
<comment type="caution">
    <text evidence="2">The sequence shown here is derived from an EMBL/GenBank/DDBJ whole genome shotgun (WGS) entry which is preliminary data.</text>
</comment>
<keyword evidence="3" id="KW-1185">Reference proteome</keyword>
<dbReference type="Proteomes" id="UP000321104">
    <property type="component" value="Unassembled WGS sequence"/>
</dbReference>
<reference evidence="2 4" key="2">
    <citation type="submission" date="2019-07" db="EMBL/GenBank/DDBJ databases">
        <title>Whole genome shotgun sequence of Acetobacter indonesiensis NBRC 16471.</title>
        <authorList>
            <person name="Hosoyama A."/>
            <person name="Uohara A."/>
            <person name="Ohji S."/>
            <person name="Ichikawa N."/>
        </authorList>
    </citation>
    <scope>NUCLEOTIDE SEQUENCE [LARGE SCALE GENOMIC DNA]</scope>
    <source>
        <strain evidence="2 4">NBRC 16471</strain>
    </source>
</reference>
<dbReference type="EMBL" id="BAMW01000024">
    <property type="protein sequence ID" value="GAN63233.1"/>
    <property type="molecule type" value="Genomic_DNA"/>
</dbReference>
<evidence type="ECO:0000313" key="1">
    <source>
        <dbReference type="EMBL" id="GAN63233.1"/>
    </source>
</evidence>
<gene>
    <name evidence="1" type="ORF">Abin_024_018</name>
    <name evidence="2" type="ORF">AIN02nite_19630</name>
</gene>
<reference evidence="1 3" key="1">
    <citation type="submission" date="2012-11" db="EMBL/GenBank/DDBJ databases">
        <title>Whole genome sequence of Acetobacter indonesiensis 5H-1.</title>
        <authorList>
            <person name="Azuma Y."/>
            <person name="Higashiura N."/>
            <person name="Hirakawa H."/>
            <person name="Matsushita K."/>
        </authorList>
    </citation>
    <scope>NUCLEOTIDE SEQUENCE [LARGE SCALE GENOMIC DNA]</scope>
    <source>
        <strain evidence="1 3">5H-1</strain>
    </source>
</reference>
<evidence type="ECO:0000313" key="3">
    <source>
        <dbReference type="Proteomes" id="UP000032673"/>
    </source>
</evidence>
<evidence type="ECO:0000313" key="4">
    <source>
        <dbReference type="Proteomes" id="UP000321104"/>
    </source>
</evidence>
<dbReference type="RefSeq" id="WP_048845756.1">
    <property type="nucleotide sequence ID" value="NZ_BAMW01000024.1"/>
</dbReference>
<evidence type="ECO:0000313" key="2">
    <source>
        <dbReference type="EMBL" id="GEN03938.1"/>
    </source>
</evidence>
<dbReference type="EMBL" id="BJXQ01000010">
    <property type="protein sequence ID" value="GEN03938.1"/>
    <property type="molecule type" value="Genomic_DNA"/>
</dbReference>